<sequence>MSCLSQFTFNGTAHQSSVMCCMISEAIRRTGQSRELKISYENTKARLQDTLSSEALVAVIKGHWDAAGAVPLTVEHSVFLEQQQRGTSLHGCEQRILDCGAGRLARHCNACAVLALPSYSETSLTTKRPQVLKIRVDSLNAVLGVFCSAE</sequence>
<dbReference type="AlphaFoldDB" id="A0A085MBZ0"/>
<evidence type="ECO:0000313" key="1">
    <source>
        <dbReference type="EMBL" id="KFD54736.1"/>
    </source>
</evidence>
<keyword evidence="2" id="KW-1185">Reference proteome</keyword>
<evidence type="ECO:0000313" key="2">
    <source>
        <dbReference type="Proteomes" id="UP000030764"/>
    </source>
</evidence>
<accession>A0A085MBZ0</accession>
<reference evidence="1 2" key="1">
    <citation type="journal article" date="2014" name="Nat. Genet.">
        <title>Genome and transcriptome of the porcine whipworm Trichuris suis.</title>
        <authorList>
            <person name="Jex A.R."/>
            <person name="Nejsum P."/>
            <person name="Schwarz E.M."/>
            <person name="Hu L."/>
            <person name="Young N.D."/>
            <person name="Hall R.S."/>
            <person name="Korhonen P.K."/>
            <person name="Liao S."/>
            <person name="Thamsborg S."/>
            <person name="Xia J."/>
            <person name="Xu P."/>
            <person name="Wang S."/>
            <person name="Scheerlinck J.P."/>
            <person name="Hofmann A."/>
            <person name="Sternberg P.W."/>
            <person name="Wang J."/>
            <person name="Gasser R.B."/>
        </authorList>
    </citation>
    <scope>NUCLEOTIDE SEQUENCE [LARGE SCALE GENOMIC DNA]</scope>
    <source>
        <strain evidence="1">DCEP-RM93M</strain>
    </source>
</reference>
<dbReference type="Proteomes" id="UP000030764">
    <property type="component" value="Unassembled WGS sequence"/>
</dbReference>
<protein>
    <submittedName>
        <fullName evidence="1">Uncharacterized protein</fullName>
    </submittedName>
</protein>
<organism evidence="1 2">
    <name type="scientific">Trichuris suis</name>
    <name type="common">pig whipworm</name>
    <dbReference type="NCBI Taxonomy" id="68888"/>
    <lineage>
        <taxon>Eukaryota</taxon>
        <taxon>Metazoa</taxon>
        <taxon>Ecdysozoa</taxon>
        <taxon>Nematoda</taxon>
        <taxon>Enoplea</taxon>
        <taxon>Dorylaimia</taxon>
        <taxon>Trichinellida</taxon>
        <taxon>Trichuridae</taxon>
        <taxon>Trichuris</taxon>
    </lineage>
</organism>
<name>A0A085MBZ0_9BILA</name>
<dbReference type="EMBL" id="KL363205">
    <property type="protein sequence ID" value="KFD54736.1"/>
    <property type="molecule type" value="Genomic_DNA"/>
</dbReference>
<proteinExistence type="predicted"/>
<gene>
    <name evidence="1" type="ORF">M513_04436</name>
</gene>